<feature type="non-terminal residue" evidence="2">
    <location>
        <position position="1"/>
    </location>
</feature>
<evidence type="ECO:0000313" key="2">
    <source>
        <dbReference type="EMBL" id="PON43465.1"/>
    </source>
</evidence>
<reference evidence="3" key="1">
    <citation type="submission" date="2016-06" db="EMBL/GenBank/DDBJ databases">
        <title>Parallel loss of symbiosis genes in relatives of nitrogen-fixing non-legume Parasponia.</title>
        <authorList>
            <person name="Van Velzen R."/>
            <person name="Holmer R."/>
            <person name="Bu F."/>
            <person name="Rutten L."/>
            <person name="Van Zeijl A."/>
            <person name="Liu W."/>
            <person name="Santuari L."/>
            <person name="Cao Q."/>
            <person name="Sharma T."/>
            <person name="Shen D."/>
            <person name="Roswanjaya Y."/>
            <person name="Wardhani T."/>
            <person name="Kalhor M.S."/>
            <person name="Jansen J."/>
            <person name="Van den Hoogen J."/>
            <person name="Gungor B."/>
            <person name="Hartog M."/>
            <person name="Hontelez J."/>
            <person name="Verver J."/>
            <person name="Yang W.-C."/>
            <person name="Schijlen E."/>
            <person name="Repin R."/>
            <person name="Schilthuizen M."/>
            <person name="Schranz E."/>
            <person name="Heidstra R."/>
            <person name="Miyata K."/>
            <person name="Fedorova E."/>
            <person name="Kohlen W."/>
            <person name="Bisseling T."/>
            <person name="Smit S."/>
            <person name="Geurts R."/>
        </authorList>
    </citation>
    <scope>NUCLEOTIDE SEQUENCE [LARGE SCALE GENOMIC DNA]</scope>
    <source>
        <strain evidence="3">cv. WU1-14</strain>
    </source>
</reference>
<gene>
    <name evidence="2" type="ORF">PanWU01x14_274040</name>
</gene>
<comment type="caution">
    <text evidence="2">The sequence shown here is derived from an EMBL/GenBank/DDBJ whole genome shotgun (WGS) entry which is preliminary data.</text>
</comment>
<proteinExistence type="predicted"/>
<dbReference type="EMBL" id="JXTB01000371">
    <property type="protein sequence ID" value="PON43465.1"/>
    <property type="molecule type" value="Genomic_DNA"/>
</dbReference>
<name>A0A2P5B3W2_PARAD</name>
<evidence type="ECO:0000256" key="1">
    <source>
        <dbReference type="SAM" id="MobiDB-lite"/>
    </source>
</evidence>
<dbReference type="Proteomes" id="UP000237105">
    <property type="component" value="Unassembled WGS sequence"/>
</dbReference>
<feature type="region of interest" description="Disordered" evidence="1">
    <location>
        <begin position="1"/>
        <end position="33"/>
    </location>
</feature>
<dbReference type="AlphaFoldDB" id="A0A2P5B3W2"/>
<protein>
    <submittedName>
        <fullName evidence="2">Uncharacterized protein</fullName>
    </submittedName>
</protein>
<evidence type="ECO:0000313" key="3">
    <source>
        <dbReference type="Proteomes" id="UP000237105"/>
    </source>
</evidence>
<accession>A0A2P5B3W2</accession>
<sequence length="33" mass="3197">RRGSIGGSGGGLGLVGLGGSSDQATRQLGWPLE</sequence>
<keyword evidence="3" id="KW-1185">Reference proteome</keyword>
<feature type="compositionally biased region" description="Gly residues" evidence="1">
    <location>
        <begin position="1"/>
        <end position="19"/>
    </location>
</feature>
<organism evidence="2 3">
    <name type="scientific">Parasponia andersonii</name>
    <name type="common">Sponia andersonii</name>
    <dbReference type="NCBI Taxonomy" id="3476"/>
    <lineage>
        <taxon>Eukaryota</taxon>
        <taxon>Viridiplantae</taxon>
        <taxon>Streptophyta</taxon>
        <taxon>Embryophyta</taxon>
        <taxon>Tracheophyta</taxon>
        <taxon>Spermatophyta</taxon>
        <taxon>Magnoliopsida</taxon>
        <taxon>eudicotyledons</taxon>
        <taxon>Gunneridae</taxon>
        <taxon>Pentapetalae</taxon>
        <taxon>rosids</taxon>
        <taxon>fabids</taxon>
        <taxon>Rosales</taxon>
        <taxon>Cannabaceae</taxon>
        <taxon>Parasponia</taxon>
    </lineage>
</organism>